<name>A0A4Q0MBB3_9SPHI</name>
<sequence length="69" mass="7422">MLLFSSKPLPVRVIPFQGSKDFGDADISGAKPGRTDSNFILFKAAPKAAYVSHTLSAQATPDYPVLKLK</sequence>
<gene>
    <name evidence="1" type="ORF">EKH83_08040</name>
</gene>
<proteinExistence type="predicted"/>
<evidence type="ECO:0000313" key="1">
    <source>
        <dbReference type="EMBL" id="RXF70581.1"/>
    </source>
</evidence>
<protein>
    <submittedName>
        <fullName evidence="1">Uncharacterized protein</fullName>
    </submittedName>
</protein>
<dbReference type="Proteomes" id="UP000290848">
    <property type="component" value="Unassembled WGS sequence"/>
</dbReference>
<dbReference type="EMBL" id="RXOC01000004">
    <property type="protein sequence ID" value="RXF70581.1"/>
    <property type="molecule type" value="Genomic_DNA"/>
</dbReference>
<comment type="caution">
    <text evidence="1">The sequence shown here is derived from an EMBL/GenBank/DDBJ whole genome shotgun (WGS) entry which is preliminary data.</text>
</comment>
<organism evidence="1 2">
    <name type="scientific">Arcticibacter tournemirensis</name>
    <dbReference type="NCBI Taxonomy" id="699437"/>
    <lineage>
        <taxon>Bacteria</taxon>
        <taxon>Pseudomonadati</taxon>
        <taxon>Bacteroidota</taxon>
        <taxon>Sphingobacteriia</taxon>
        <taxon>Sphingobacteriales</taxon>
        <taxon>Sphingobacteriaceae</taxon>
        <taxon>Arcticibacter</taxon>
    </lineage>
</organism>
<dbReference type="RefSeq" id="WP_128768886.1">
    <property type="nucleotide sequence ID" value="NZ_RXOC01000004.1"/>
</dbReference>
<reference evidence="1 2" key="1">
    <citation type="submission" date="2018-12" db="EMBL/GenBank/DDBJ databases">
        <title>The Draft Genome Sequence of the Soil Bacterium Pedobacter tournemirensis R1.</title>
        <authorList>
            <person name="He J."/>
        </authorList>
    </citation>
    <scope>NUCLEOTIDE SEQUENCE [LARGE SCALE GENOMIC DNA]</scope>
    <source>
        <strain evidence="1 2">R1</strain>
    </source>
</reference>
<evidence type="ECO:0000313" key="2">
    <source>
        <dbReference type="Proteomes" id="UP000290848"/>
    </source>
</evidence>
<accession>A0A4Q0MBB3</accession>
<dbReference type="AlphaFoldDB" id="A0A4Q0MBB3"/>